<dbReference type="Pfam" id="PF00072">
    <property type="entry name" value="Response_reg"/>
    <property type="match status" value="1"/>
</dbReference>
<dbReference type="PROSITE" id="PS50110">
    <property type="entry name" value="RESPONSE_REGULATORY"/>
    <property type="match status" value="1"/>
</dbReference>
<dbReference type="PANTHER" id="PTHR44591">
    <property type="entry name" value="STRESS RESPONSE REGULATOR PROTEIN 1"/>
    <property type="match status" value="1"/>
</dbReference>
<dbReference type="InterPro" id="IPR011006">
    <property type="entry name" value="CheY-like_superfamily"/>
</dbReference>
<dbReference type="GO" id="GO:0000160">
    <property type="term" value="P:phosphorelay signal transduction system"/>
    <property type="evidence" value="ECO:0007669"/>
    <property type="project" value="InterPro"/>
</dbReference>
<evidence type="ECO:0000256" key="2">
    <source>
        <dbReference type="PROSITE-ProRule" id="PRU00169"/>
    </source>
</evidence>
<dbReference type="PANTHER" id="PTHR44591:SF3">
    <property type="entry name" value="RESPONSE REGULATORY DOMAIN-CONTAINING PROTEIN"/>
    <property type="match status" value="1"/>
</dbReference>
<proteinExistence type="predicted"/>
<keyword evidence="5" id="KW-1185">Reference proteome</keyword>
<dbReference type="KEGG" id="mrub:DEO27_009695"/>
<dbReference type="SUPFAM" id="SSF52172">
    <property type="entry name" value="CheY-like"/>
    <property type="match status" value="1"/>
</dbReference>
<dbReference type="OrthoDB" id="9789181at2"/>
<dbReference type="EMBL" id="CP043450">
    <property type="protein sequence ID" value="QEM10284.1"/>
    <property type="molecule type" value="Genomic_DNA"/>
</dbReference>
<evidence type="ECO:0000313" key="5">
    <source>
        <dbReference type="Proteomes" id="UP000251402"/>
    </source>
</evidence>
<feature type="domain" description="Response regulatory" evidence="3">
    <location>
        <begin position="7"/>
        <end position="121"/>
    </location>
</feature>
<dbReference type="Gene3D" id="3.40.50.2300">
    <property type="match status" value="1"/>
</dbReference>
<dbReference type="SMART" id="SM00448">
    <property type="entry name" value="REC"/>
    <property type="match status" value="1"/>
</dbReference>
<protein>
    <submittedName>
        <fullName evidence="4">Response regulator</fullName>
    </submittedName>
</protein>
<name>A0A5C1HWP3_9SPHI</name>
<keyword evidence="1 2" id="KW-0597">Phosphoprotein</keyword>
<evidence type="ECO:0000259" key="3">
    <source>
        <dbReference type="PROSITE" id="PS50110"/>
    </source>
</evidence>
<reference evidence="4" key="1">
    <citation type="submission" date="2019-08" db="EMBL/GenBank/DDBJ databases">
        <title>Comparative genome analysis confer to the adaptation heavy metal polluted environment.</title>
        <authorList>
            <person name="Li Y."/>
        </authorList>
    </citation>
    <scope>NUCLEOTIDE SEQUENCE [LARGE SCALE GENOMIC DNA]</scope>
    <source>
        <strain evidence="4">P1</strain>
    </source>
</reference>
<organism evidence="4 5">
    <name type="scientific">Mucilaginibacter rubeus</name>
    <dbReference type="NCBI Taxonomy" id="2027860"/>
    <lineage>
        <taxon>Bacteria</taxon>
        <taxon>Pseudomonadati</taxon>
        <taxon>Bacteroidota</taxon>
        <taxon>Sphingobacteriia</taxon>
        <taxon>Sphingobacteriales</taxon>
        <taxon>Sphingobacteriaceae</taxon>
        <taxon>Mucilaginibacter</taxon>
    </lineage>
</organism>
<dbReference type="AlphaFoldDB" id="A0A5C1HWP3"/>
<accession>A0A5C1HWP3</accession>
<evidence type="ECO:0000313" key="4">
    <source>
        <dbReference type="EMBL" id="QEM10284.1"/>
    </source>
</evidence>
<gene>
    <name evidence="4" type="ORF">DEO27_009695</name>
</gene>
<evidence type="ECO:0000256" key="1">
    <source>
        <dbReference type="ARBA" id="ARBA00022553"/>
    </source>
</evidence>
<dbReference type="InterPro" id="IPR001789">
    <property type="entry name" value="Sig_transdc_resp-reg_receiver"/>
</dbReference>
<dbReference type="InterPro" id="IPR050595">
    <property type="entry name" value="Bact_response_regulator"/>
</dbReference>
<feature type="modified residue" description="4-aspartylphosphate" evidence="2">
    <location>
        <position position="56"/>
    </location>
</feature>
<dbReference type="Proteomes" id="UP000251402">
    <property type="component" value="Chromosome"/>
</dbReference>
<sequence>MNAKNKKIMIADDDPGIVDAVAMLLEFEGYDVSSTVDGSAVLKIKQDDLPDLLLLDIWMSGEDGRDICKKFKAAELTKDIPVIMISASHDIRQSAIIAGADDFLAKPFDMNDLLKKVAYFTQKQNVV</sequence>